<dbReference type="OrthoDB" id="10403666at2759"/>
<feature type="compositionally biased region" description="Low complexity" evidence="1">
    <location>
        <begin position="282"/>
        <end position="292"/>
    </location>
</feature>
<dbReference type="InterPro" id="IPR011989">
    <property type="entry name" value="ARM-like"/>
</dbReference>
<accession>D2VGM6</accession>
<dbReference type="RefSeq" id="XP_002676737.1">
    <property type="nucleotide sequence ID" value="XM_002676691.1"/>
</dbReference>
<dbReference type="SUPFAM" id="SSF48371">
    <property type="entry name" value="ARM repeat"/>
    <property type="match status" value="1"/>
</dbReference>
<gene>
    <name evidence="2" type="ORF">NAEGRDRAFT_68032</name>
</gene>
<reference evidence="2 3" key="1">
    <citation type="journal article" date="2010" name="Cell">
        <title>The genome of Naegleria gruberi illuminates early eukaryotic versatility.</title>
        <authorList>
            <person name="Fritz-Laylin L.K."/>
            <person name="Prochnik S.E."/>
            <person name="Ginger M.L."/>
            <person name="Dacks J.B."/>
            <person name="Carpenter M.L."/>
            <person name="Field M.C."/>
            <person name="Kuo A."/>
            <person name="Paredez A."/>
            <person name="Chapman J."/>
            <person name="Pham J."/>
            <person name="Shu S."/>
            <person name="Neupane R."/>
            <person name="Cipriano M."/>
            <person name="Mancuso J."/>
            <person name="Tu H."/>
            <person name="Salamov A."/>
            <person name="Lindquist E."/>
            <person name="Shapiro H."/>
            <person name="Lucas S."/>
            <person name="Grigoriev I.V."/>
            <person name="Cande W.Z."/>
            <person name="Fulton C."/>
            <person name="Rokhsar D.S."/>
            <person name="Dawson S.C."/>
        </authorList>
    </citation>
    <scope>NUCLEOTIDE SEQUENCE [LARGE SCALE GENOMIC DNA]</scope>
    <source>
        <strain evidence="2 3">NEG-M</strain>
    </source>
</reference>
<dbReference type="InterPro" id="IPR016024">
    <property type="entry name" value="ARM-type_fold"/>
</dbReference>
<proteinExistence type="predicted"/>
<dbReference type="InParanoid" id="D2VGM6"/>
<dbReference type="GeneID" id="8848010"/>
<dbReference type="Proteomes" id="UP000006671">
    <property type="component" value="Unassembled WGS sequence"/>
</dbReference>
<sequence>MNEQNSSTTSAPEERQRGLSNGEASSSIFQTPSRNNNEEGFSASTPFSAFRTAKKEEEQSSSQGGNEVSAVKAKYTEKTPSAVKSETRNLLKRMDTDDALEAFEQLYTLSLFASHRQQMLDTGVISSLTLALKTKQNRIREYCARTLQLFAQDGEESCIAMKRLNMCNSSLEIISKVDDLNVRITVVGLIYWLCQNPHCKKEFVDMGTESYIKEISNKNKDPMLAKYLNYVLHSLSSRVKSREEMLNEILLQQKEMQALEQEKKQDFIPYVNPSPRHFFNISKTPSSSPMTTPRKKLDFSTPSKANTSFSQTEKSTTLRSELVYESDEFGGQ</sequence>
<name>D2VGM6_NAEGR</name>
<protein>
    <submittedName>
        <fullName evidence="2">Predicted protein</fullName>
    </submittedName>
</protein>
<feature type="compositionally biased region" description="Polar residues" evidence="1">
    <location>
        <begin position="300"/>
        <end position="319"/>
    </location>
</feature>
<feature type="region of interest" description="Disordered" evidence="1">
    <location>
        <begin position="1"/>
        <end position="73"/>
    </location>
</feature>
<dbReference type="EMBL" id="GG738870">
    <property type="protein sequence ID" value="EFC43993.1"/>
    <property type="molecule type" value="Genomic_DNA"/>
</dbReference>
<dbReference type="AlphaFoldDB" id="D2VGM6"/>
<dbReference type="OMA" id="ESCIAMK"/>
<evidence type="ECO:0000313" key="2">
    <source>
        <dbReference type="EMBL" id="EFC43993.1"/>
    </source>
</evidence>
<dbReference type="Gene3D" id="1.25.10.10">
    <property type="entry name" value="Leucine-rich Repeat Variant"/>
    <property type="match status" value="1"/>
</dbReference>
<dbReference type="KEGG" id="ngr:NAEGRDRAFT_68032"/>
<keyword evidence="3" id="KW-1185">Reference proteome</keyword>
<feature type="compositionally biased region" description="Polar residues" evidence="1">
    <location>
        <begin position="18"/>
        <end position="47"/>
    </location>
</feature>
<feature type="region of interest" description="Disordered" evidence="1">
    <location>
        <begin position="279"/>
        <end position="332"/>
    </location>
</feature>
<evidence type="ECO:0000256" key="1">
    <source>
        <dbReference type="SAM" id="MobiDB-lite"/>
    </source>
</evidence>
<feature type="compositionally biased region" description="Polar residues" evidence="1">
    <location>
        <begin position="1"/>
        <end position="11"/>
    </location>
</feature>
<dbReference type="VEuPathDB" id="AmoebaDB:NAEGRDRAFT_68032"/>
<organism evidence="3">
    <name type="scientific">Naegleria gruberi</name>
    <name type="common">Amoeba</name>
    <dbReference type="NCBI Taxonomy" id="5762"/>
    <lineage>
        <taxon>Eukaryota</taxon>
        <taxon>Discoba</taxon>
        <taxon>Heterolobosea</taxon>
        <taxon>Tetramitia</taxon>
        <taxon>Eutetramitia</taxon>
        <taxon>Vahlkampfiidae</taxon>
        <taxon>Naegleria</taxon>
    </lineage>
</organism>
<evidence type="ECO:0000313" key="3">
    <source>
        <dbReference type="Proteomes" id="UP000006671"/>
    </source>
</evidence>